<evidence type="ECO:0000256" key="1">
    <source>
        <dbReference type="SAM" id="Phobius"/>
    </source>
</evidence>
<organism evidence="3 4">
    <name type="scientific">Halomonas nitroreducens</name>
    <dbReference type="NCBI Taxonomy" id="447425"/>
    <lineage>
        <taxon>Bacteria</taxon>
        <taxon>Pseudomonadati</taxon>
        <taxon>Pseudomonadota</taxon>
        <taxon>Gammaproteobacteria</taxon>
        <taxon>Oceanospirillales</taxon>
        <taxon>Halomonadaceae</taxon>
        <taxon>Halomonas</taxon>
    </lineage>
</organism>
<keyword evidence="4" id="KW-1185">Reference proteome</keyword>
<accession>A0A3S0JTJ2</accession>
<reference evidence="3 4" key="1">
    <citation type="submission" date="2018-12" db="EMBL/GenBank/DDBJ databases">
        <authorList>
            <person name="Yu L."/>
        </authorList>
    </citation>
    <scope>NUCLEOTIDE SEQUENCE [LARGE SCALE GENOMIC DNA]</scope>
    <source>
        <strain evidence="3 4">11S</strain>
    </source>
</reference>
<evidence type="ECO:0000259" key="2">
    <source>
        <dbReference type="Pfam" id="PF12158"/>
    </source>
</evidence>
<dbReference type="AlphaFoldDB" id="A0A3S0JTJ2"/>
<evidence type="ECO:0000313" key="4">
    <source>
        <dbReference type="Proteomes" id="UP000267400"/>
    </source>
</evidence>
<feature type="transmembrane region" description="Helical" evidence="1">
    <location>
        <begin position="134"/>
        <end position="152"/>
    </location>
</feature>
<dbReference type="OrthoDB" id="6167510at2"/>
<dbReference type="Proteomes" id="UP000267400">
    <property type="component" value="Unassembled WGS sequence"/>
</dbReference>
<evidence type="ECO:0000313" key="3">
    <source>
        <dbReference type="EMBL" id="RTQ98708.1"/>
    </source>
</evidence>
<feature type="transmembrane region" description="Helical" evidence="1">
    <location>
        <begin position="6"/>
        <end position="24"/>
    </location>
</feature>
<dbReference type="RefSeq" id="WP_126486746.1">
    <property type="nucleotide sequence ID" value="NZ_RXNS01000023.1"/>
</dbReference>
<dbReference type="InterPro" id="IPR021994">
    <property type="entry name" value="DUF3592"/>
</dbReference>
<dbReference type="Pfam" id="PF12158">
    <property type="entry name" value="DUF3592"/>
    <property type="match status" value="1"/>
</dbReference>
<sequence length="153" mass="16627">MPDIAPFIALGAGLAAVIAGHGAWRRQGVNRWPMAEARVTRCEVEGVHGHAHRREGDDQPRRFLARVQFTFKAEGRIYCSDNGRFGGVPSFTTRQAADAHAGRTPPGTRMTIRYAPGNPETTLLGEPRLPTGRLGLALFLTVMSGLALWLSLP</sequence>
<comment type="caution">
    <text evidence="3">The sequence shown here is derived from an EMBL/GenBank/DDBJ whole genome shotgun (WGS) entry which is preliminary data.</text>
</comment>
<keyword evidence="1" id="KW-0812">Transmembrane</keyword>
<gene>
    <name evidence="3" type="ORF">EKG36_18625</name>
</gene>
<protein>
    <submittedName>
        <fullName evidence="3">DUF3592 domain-containing protein</fullName>
    </submittedName>
</protein>
<proteinExistence type="predicted"/>
<name>A0A3S0JTJ2_9GAMM</name>
<keyword evidence="1" id="KW-1133">Transmembrane helix</keyword>
<feature type="domain" description="DUF3592" evidence="2">
    <location>
        <begin position="41"/>
        <end position="124"/>
    </location>
</feature>
<dbReference type="EMBL" id="RXNS01000023">
    <property type="protein sequence ID" value="RTQ98708.1"/>
    <property type="molecule type" value="Genomic_DNA"/>
</dbReference>
<keyword evidence="1" id="KW-0472">Membrane</keyword>